<keyword evidence="4" id="KW-1185">Reference proteome</keyword>
<feature type="region of interest" description="Disordered" evidence="1">
    <location>
        <begin position="1"/>
        <end position="78"/>
    </location>
</feature>
<accession>A0ABW3FWF2</accession>
<feature type="compositionally biased region" description="Polar residues" evidence="1">
    <location>
        <begin position="27"/>
        <end position="37"/>
    </location>
</feature>
<gene>
    <name evidence="3" type="ORF">ACFQ16_20145</name>
</gene>
<organism evidence="3 4">
    <name type="scientific">Saccharopolyspora rosea</name>
    <dbReference type="NCBI Taxonomy" id="524884"/>
    <lineage>
        <taxon>Bacteria</taxon>
        <taxon>Bacillati</taxon>
        <taxon>Actinomycetota</taxon>
        <taxon>Actinomycetes</taxon>
        <taxon>Pseudonocardiales</taxon>
        <taxon>Pseudonocardiaceae</taxon>
        <taxon>Saccharopolyspora</taxon>
    </lineage>
</organism>
<evidence type="ECO:0000256" key="1">
    <source>
        <dbReference type="SAM" id="MobiDB-lite"/>
    </source>
</evidence>
<keyword evidence="2" id="KW-0472">Membrane</keyword>
<keyword evidence="2" id="KW-1133">Transmembrane helix</keyword>
<protein>
    <recommendedName>
        <fullName evidence="5">DUF4878 domain-containing protein</fullName>
    </recommendedName>
</protein>
<proteinExistence type="predicted"/>
<feature type="transmembrane region" description="Helical" evidence="2">
    <location>
        <begin position="81"/>
        <end position="103"/>
    </location>
</feature>
<sequence>MTYPPQQPGPGGWGQQPAGNGFPQQVPPETQLPQQQPAWYGNQHAGFGQPQPAPVAPQWGGWEPGFGDVAPPKPKKSRKPWLIGGAVVVVLAAVIGGGAYAFLGTGPGEARPVAQQVVDRVNAHDFAGLGPYLCQSNRRQLDSQLKLLEAGTFEVRLGEVAEHGERASAVLSGTYEMGGATHPVDQTMGLTVEDGAWKVCQLGQ</sequence>
<dbReference type="RefSeq" id="WP_263248402.1">
    <property type="nucleotide sequence ID" value="NZ_BAABLT010000026.1"/>
</dbReference>
<evidence type="ECO:0000256" key="2">
    <source>
        <dbReference type="SAM" id="Phobius"/>
    </source>
</evidence>
<evidence type="ECO:0008006" key="5">
    <source>
        <dbReference type="Google" id="ProtNLM"/>
    </source>
</evidence>
<comment type="caution">
    <text evidence="3">The sequence shown here is derived from an EMBL/GenBank/DDBJ whole genome shotgun (WGS) entry which is preliminary data.</text>
</comment>
<evidence type="ECO:0000313" key="3">
    <source>
        <dbReference type="EMBL" id="MFD0922063.1"/>
    </source>
</evidence>
<name>A0ABW3FWF2_9PSEU</name>
<evidence type="ECO:0000313" key="4">
    <source>
        <dbReference type="Proteomes" id="UP001597018"/>
    </source>
</evidence>
<dbReference type="EMBL" id="JBHTIW010000017">
    <property type="protein sequence ID" value="MFD0922063.1"/>
    <property type="molecule type" value="Genomic_DNA"/>
</dbReference>
<keyword evidence="2" id="KW-0812">Transmembrane</keyword>
<dbReference type="Proteomes" id="UP001597018">
    <property type="component" value="Unassembled WGS sequence"/>
</dbReference>
<reference evidence="4" key="1">
    <citation type="journal article" date="2019" name="Int. J. Syst. Evol. Microbiol.">
        <title>The Global Catalogue of Microorganisms (GCM) 10K type strain sequencing project: providing services to taxonomists for standard genome sequencing and annotation.</title>
        <authorList>
            <consortium name="The Broad Institute Genomics Platform"/>
            <consortium name="The Broad Institute Genome Sequencing Center for Infectious Disease"/>
            <person name="Wu L."/>
            <person name="Ma J."/>
        </authorList>
    </citation>
    <scope>NUCLEOTIDE SEQUENCE [LARGE SCALE GENOMIC DNA]</scope>
    <source>
        <strain evidence="4">CCUG 56401</strain>
    </source>
</reference>